<evidence type="ECO:0000256" key="4">
    <source>
        <dbReference type="ARBA" id="ARBA00022448"/>
    </source>
</evidence>
<name>A0A944GR53_9HYPH</name>
<comment type="function">
    <text evidence="11 12">Involved in protein export. Participates in an early event of protein translocation.</text>
</comment>
<dbReference type="NCBIfam" id="TIGR00810">
    <property type="entry name" value="secG"/>
    <property type="match status" value="1"/>
</dbReference>
<dbReference type="RefSeq" id="WP_153769110.1">
    <property type="nucleotide sequence ID" value="NZ_JACYXJ010000002.1"/>
</dbReference>
<keyword evidence="8 12" id="KW-1133">Transmembrane helix</keyword>
<evidence type="ECO:0000256" key="6">
    <source>
        <dbReference type="ARBA" id="ARBA00022692"/>
    </source>
</evidence>
<reference evidence="14 16" key="2">
    <citation type="submission" date="2020-09" db="EMBL/GenBank/DDBJ databases">
        <title>The genome sequence of type strain Labrenzia polysiphoniae KACC 19711.</title>
        <authorList>
            <person name="Liu Y."/>
        </authorList>
    </citation>
    <scope>NUCLEOTIDE SEQUENCE [LARGE SCALE GENOMIC DNA]</scope>
    <source>
        <strain evidence="14 16">KACC 19711</strain>
    </source>
</reference>
<feature type="region of interest" description="Disordered" evidence="13">
    <location>
        <begin position="85"/>
        <end position="125"/>
    </location>
</feature>
<dbReference type="Proteomes" id="UP000705379">
    <property type="component" value="Unassembled WGS sequence"/>
</dbReference>
<feature type="transmembrane region" description="Helical" evidence="12">
    <location>
        <begin position="51"/>
        <end position="74"/>
    </location>
</feature>
<dbReference type="PANTHER" id="PTHR34182">
    <property type="entry name" value="PROTEIN-EXPORT MEMBRANE PROTEIN SECG"/>
    <property type="match status" value="1"/>
</dbReference>
<keyword evidence="5 12" id="KW-1003">Cell membrane</keyword>
<evidence type="ECO:0000256" key="8">
    <source>
        <dbReference type="ARBA" id="ARBA00022989"/>
    </source>
</evidence>
<keyword evidence="9 12" id="KW-0811">Translocation</keyword>
<dbReference type="GO" id="GO:0009306">
    <property type="term" value="P:protein secretion"/>
    <property type="evidence" value="ECO:0007669"/>
    <property type="project" value="UniProtKB-UniRule"/>
</dbReference>
<reference evidence="15" key="3">
    <citation type="journal article" date="2021" name="Microorganisms">
        <title>Bacterial Dimethylsulfoniopropionate Biosynthesis in the East China Sea.</title>
        <authorList>
            <person name="Liu J."/>
            <person name="Zhang Y."/>
            <person name="Liu J."/>
            <person name="Zhong H."/>
            <person name="Williams B.T."/>
            <person name="Zheng Y."/>
            <person name="Curson A.R.J."/>
            <person name="Sun C."/>
            <person name="Sun H."/>
            <person name="Song D."/>
            <person name="Wagner Mackenzie B."/>
            <person name="Bermejo Martinez A."/>
            <person name="Todd J.D."/>
            <person name="Zhang X.H."/>
        </authorList>
    </citation>
    <scope>NUCLEOTIDE SEQUENCE</scope>
    <source>
        <strain evidence="15">AESS21</strain>
    </source>
</reference>
<evidence type="ECO:0000256" key="2">
    <source>
        <dbReference type="ARBA" id="ARBA00008445"/>
    </source>
</evidence>
<keyword evidence="16" id="KW-1185">Reference proteome</keyword>
<dbReference type="EMBL" id="JACYXJ010000002">
    <property type="protein sequence ID" value="MBD8875903.1"/>
    <property type="molecule type" value="Genomic_DNA"/>
</dbReference>
<dbReference type="GO" id="GO:0043952">
    <property type="term" value="P:protein transport by the Sec complex"/>
    <property type="evidence" value="ECO:0007669"/>
    <property type="project" value="TreeGrafter"/>
</dbReference>
<evidence type="ECO:0000313" key="17">
    <source>
        <dbReference type="Proteomes" id="UP000705379"/>
    </source>
</evidence>
<comment type="caution">
    <text evidence="15">The sequence shown here is derived from an EMBL/GenBank/DDBJ whole genome shotgun (WGS) entry which is preliminary data.</text>
</comment>
<evidence type="ECO:0000256" key="3">
    <source>
        <dbReference type="ARBA" id="ARBA00017876"/>
    </source>
</evidence>
<dbReference type="GO" id="GO:0015450">
    <property type="term" value="F:protein-transporting ATPase activity"/>
    <property type="evidence" value="ECO:0007669"/>
    <property type="project" value="UniProtKB-UniRule"/>
</dbReference>
<keyword evidence="6 12" id="KW-0812">Transmembrane</keyword>
<comment type="caution">
    <text evidence="12">Lacks conserved residue(s) required for the propagation of feature annotation.</text>
</comment>
<feature type="compositionally biased region" description="Polar residues" evidence="13">
    <location>
        <begin position="88"/>
        <end position="98"/>
    </location>
</feature>
<dbReference type="Proteomes" id="UP000615687">
    <property type="component" value="Unassembled WGS sequence"/>
</dbReference>
<keyword evidence="10 12" id="KW-0472">Membrane</keyword>
<dbReference type="Pfam" id="PF03840">
    <property type="entry name" value="SecG"/>
    <property type="match status" value="1"/>
</dbReference>
<protein>
    <recommendedName>
        <fullName evidence="3 12">Protein-export membrane protein SecG</fullName>
    </recommendedName>
</protein>
<evidence type="ECO:0000256" key="12">
    <source>
        <dbReference type="RuleBase" id="RU365087"/>
    </source>
</evidence>
<comment type="subcellular location">
    <subcellularLocation>
        <location evidence="1 12">Cell membrane</location>
        <topology evidence="1 12">Multi-pass membrane protein</topology>
    </subcellularLocation>
</comment>
<keyword evidence="4 12" id="KW-0813">Transport</keyword>
<evidence type="ECO:0000313" key="16">
    <source>
        <dbReference type="Proteomes" id="UP000615687"/>
    </source>
</evidence>
<evidence type="ECO:0000256" key="1">
    <source>
        <dbReference type="ARBA" id="ARBA00004651"/>
    </source>
</evidence>
<gene>
    <name evidence="14" type="primary">secG</name>
    <name evidence="15" type="ORF">DYI23_04525</name>
    <name evidence="14" type="ORF">IG617_06365</name>
</gene>
<dbReference type="GO" id="GO:0005886">
    <property type="term" value="C:plasma membrane"/>
    <property type="evidence" value="ECO:0007669"/>
    <property type="project" value="UniProtKB-SubCell"/>
</dbReference>
<evidence type="ECO:0000256" key="9">
    <source>
        <dbReference type="ARBA" id="ARBA00023010"/>
    </source>
</evidence>
<evidence type="ECO:0000256" key="13">
    <source>
        <dbReference type="SAM" id="MobiDB-lite"/>
    </source>
</evidence>
<evidence type="ECO:0000313" key="14">
    <source>
        <dbReference type="EMBL" id="MBD8875903.1"/>
    </source>
</evidence>
<dbReference type="PANTHER" id="PTHR34182:SF1">
    <property type="entry name" value="PROTEIN-EXPORT MEMBRANE PROTEIN SECG"/>
    <property type="match status" value="1"/>
</dbReference>
<accession>A0A944GR53</accession>
<sequence>METVVIVIHLMVVLALVLVVLLQRSEGGGLGMGGGGGGGGGLMSSRGTANVLTRATAVLAVAFFITSLGLSLIAKMGDRPASVLDAVPTSQDLPSSGEGSTGNGILDALKPQEEAPSGPQVPAAQ</sequence>
<evidence type="ECO:0000256" key="10">
    <source>
        <dbReference type="ARBA" id="ARBA00023136"/>
    </source>
</evidence>
<evidence type="ECO:0000313" key="15">
    <source>
        <dbReference type="EMBL" id="MBS8259478.1"/>
    </source>
</evidence>
<dbReference type="GO" id="GO:0065002">
    <property type="term" value="P:intracellular protein transmembrane transport"/>
    <property type="evidence" value="ECO:0007669"/>
    <property type="project" value="TreeGrafter"/>
</dbReference>
<organism evidence="15 17">
    <name type="scientific">Roseibium polysiphoniae</name>
    <dbReference type="NCBI Taxonomy" id="2571221"/>
    <lineage>
        <taxon>Bacteria</taxon>
        <taxon>Pseudomonadati</taxon>
        <taxon>Pseudomonadota</taxon>
        <taxon>Alphaproteobacteria</taxon>
        <taxon>Hyphomicrobiales</taxon>
        <taxon>Stappiaceae</taxon>
        <taxon>Roseibium</taxon>
    </lineage>
</organism>
<reference evidence="15" key="1">
    <citation type="submission" date="2018-08" db="EMBL/GenBank/DDBJ databases">
        <authorList>
            <person name="Jin W."/>
            <person name="Wang H."/>
            <person name="Yang Y."/>
            <person name="Li M."/>
            <person name="Liu J."/>
        </authorList>
    </citation>
    <scope>NUCLEOTIDE SEQUENCE</scope>
    <source>
        <strain evidence="15">AESS21</strain>
    </source>
</reference>
<dbReference type="PRINTS" id="PR01651">
    <property type="entry name" value="SECGEXPORT"/>
</dbReference>
<dbReference type="EMBL" id="QTKU01000001">
    <property type="protein sequence ID" value="MBS8259478.1"/>
    <property type="molecule type" value="Genomic_DNA"/>
</dbReference>
<comment type="similarity">
    <text evidence="2 12">Belongs to the SecG family.</text>
</comment>
<evidence type="ECO:0000256" key="5">
    <source>
        <dbReference type="ARBA" id="ARBA00022475"/>
    </source>
</evidence>
<evidence type="ECO:0000256" key="11">
    <source>
        <dbReference type="ARBA" id="ARBA00025182"/>
    </source>
</evidence>
<dbReference type="AlphaFoldDB" id="A0A944GR53"/>
<keyword evidence="7 12" id="KW-0653">Protein transport</keyword>
<dbReference type="InterPro" id="IPR004692">
    <property type="entry name" value="SecG"/>
</dbReference>
<evidence type="ECO:0000256" key="7">
    <source>
        <dbReference type="ARBA" id="ARBA00022927"/>
    </source>
</evidence>
<proteinExistence type="inferred from homology"/>